<keyword evidence="9 14" id="KW-0418">Kinase</keyword>
<feature type="binding site" description="in other chain" evidence="14">
    <location>
        <begin position="252"/>
        <end position="255"/>
    </location>
    <ligand>
        <name>substrate</name>
        <note>ligand shared between dimeric partners</note>
    </ligand>
</feature>
<dbReference type="NCBIfam" id="TIGR02482">
    <property type="entry name" value="PFKA_ATP"/>
    <property type="match status" value="1"/>
</dbReference>
<comment type="similarity">
    <text evidence="14">Belongs to the phosphofructokinase type A (PFKA) family. ATP-dependent PFK group I subfamily. Prokaryotic clade 'B1' sub-subfamily.</text>
</comment>
<feature type="binding site" description="in other chain" evidence="14">
    <location>
        <begin position="170"/>
        <end position="172"/>
    </location>
    <ligand>
        <name>substrate</name>
        <note>ligand shared between dimeric partners</note>
    </ligand>
</feature>
<dbReference type="NCBIfam" id="NF002872">
    <property type="entry name" value="PRK03202.1"/>
    <property type="match status" value="1"/>
</dbReference>
<accession>A0ABP3Y361</accession>
<dbReference type="PANTHER" id="PTHR13697">
    <property type="entry name" value="PHOSPHOFRUCTOKINASE"/>
    <property type="match status" value="1"/>
</dbReference>
<evidence type="ECO:0000256" key="12">
    <source>
        <dbReference type="ARBA" id="ARBA00023152"/>
    </source>
</evidence>
<dbReference type="SUPFAM" id="SSF53784">
    <property type="entry name" value="Phosphofructokinase"/>
    <property type="match status" value="1"/>
</dbReference>
<feature type="binding site" description="in other chain" evidence="14">
    <location>
        <begin position="126"/>
        <end position="128"/>
    </location>
    <ligand>
        <name>substrate</name>
        <note>ligand shared between dimeric partners</note>
    </ligand>
</feature>
<keyword evidence="6 14" id="KW-0808">Transferase</keyword>
<dbReference type="PRINTS" id="PR00476">
    <property type="entry name" value="PHFRCTKINASE"/>
</dbReference>
<comment type="subunit">
    <text evidence="14">Homotetramer.</text>
</comment>
<feature type="binding site" description="in other chain" evidence="14">
    <location>
        <position position="222"/>
    </location>
    <ligand>
        <name>substrate</name>
        <note>ligand shared between dimeric partners</note>
    </ligand>
</feature>
<feature type="binding site" evidence="14">
    <location>
        <begin position="72"/>
        <end position="73"/>
    </location>
    <ligand>
        <name>ATP</name>
        <dbReference type="ChEBI" id="CHEBI:30616"/>
    </ligand>
</feature>
<feature type="binding site" description="in other chain" evidence="14">
    <location>
        <begin position="186"/>
        <end position="188"/>
    </location>
    <ligand>
        <name>ADP</name>
        <dbReference type="ChEBI" id="CHEBI:456216"/>
        <note>allosteric activator; ligand shared between dimeric partners</note>
    </ligand>
</feature>
<dbReference type="InterPro" id="IPR012828">
    <property type="entry name" value="PFKA_ATP_prok"/>
</dbReference>
<evidence type="ECO:0000256" key="3">
    <source>
        <dbReference type="ARBA" id="ARBA00004679"/>
    </source>
</evidence>
<proteinExistence type="inferred from homology"/>
<comment type="subcellular location">
    <subcellularLocation>
        <location evidence="2 14">Cytoplasm</location>
    </subcellularLocation>
</comment>
<dbReference type="EMBL" id="BAAAFH010000003">
    <property type="protein sequence ID" value="GAA0874761.1"/>
    <property type="molecule type" value="Genomic_DNA"/>
</dbReference>
<evidence type="ECO:0000256" key="9">
    <source>
        <dbReference type="ARBA" id="ARBA00022777"/>
    </source>
</evidence>
<dbReference type="InterPro" id="IPR022953">
    <property type="entry name" value="ATP_PFK"/>
</dbReference>
<feature type="binding site" evidence="14">
    <location>
        <begin position="21"/>
        <end position="25"/>
    </location>
    <ligand>
        <name>ADP</name>
        <dbReference type="ChEBI" id="CHEBI:456216"/>
        <note>allosteric activator; ligand shared between dimeric partners</note>
    </ligand>
</feature>
<feature type="domain" description="Phosphofructokinase" evidence="15">
    <location>
        <begin position="3"/>
        <end position="277"/>
    </location>
</feature>
<dbReference type="EC" id="2.7.1.11" evidence="14"/>
<evidence type="ECO:0000256" key="1">
    <source>
        <dbReference type="ARBA" id="ARBA00001946"/>
    </source>
</evidence>
<keyword evidence="8 14" id="KW-0547">Nucleotide-binding</keyword>
<feature type="active site" description="Proton acceptor" evidence="14">
    <location>
        <position position="128"/>
    </location>
</feature>
<dbReference type="Pfam" id="PF00365">
    <property type="entry name" value="PFK"/>
    <property type="match status" value="1"/>
</dbReference>
<comment type="function">
    <text evidence="14">Catalyzes the phosphorylation of D-fructose 6-phosphate to fructose 1,6-bisphosphate by ATP, the first committing step of glycolysis.</text>
</comment>
<feature type="binding site" evidence="14">
    <location>
        <position position="163"/>
    </location>
    <ligand>
        <name>substrate</name>
        <note>ligand shared between dimeric partners</note>
    </ligand>
</feature>
<name>A0ABP3Y361_9FLAO</name>
<feature type="binding site" description="in other chain" evidence="14">
    <location>
        <begin position="213"/>
        <end position="215"/>
    </location>
    <ligand>
        <name>ADP</name>
        <dbReference type="ChEBI" id="CHEBI:456216"/>
        <note>allosteric activator; ligand shared between dimeric partners</note>
    </ligand>
</feature>
<evidence type="ECO:0000259" key="15">
    <source>
        <dbReference type="Pfam" id="PF00365"/>
    </source>
</evidence>
<dbReference type="PANTHER" id="PTHR13697:SF4">
    <property type="entry name" value="ATP-DEPENDENT 6-PHOSPHOFRUCTOKINASE"/>
    <property type="match status" value="1"/>
</dbReference>
<feature type="binding site" evidence="14">
    <location>
        <begin position="102"/>
        <end position="105"/>
    </location>
    <ligand>
        <name>ATP</name>
        <dbReference type="ChEBI" id="CHEBI:30616"/>
    </ligand>
</feature>
<comment type="caution">
    <text evidence="16">The sequence shown here is derived from an EMBL/GenBank/DDBJ whole genome shotgun (WGS) entry which is preliminary data.</text>
</comment>
<keyword evidence="10 14" id="KW-0067">ATP-binding</keyword>
<comment type="catalytic activity">
    <reaction evidence="13 14">
        <text>beta-D-fructose 6-phosphate + ATP = beta-D-fructose 1,6-bisphosphate + ADP + H(+)</text>
        <dbReference type="Rhea" id="RHEA:16109"/>
        <dbReference type="ChEBI" id="CHEBI:15378"/>
        <dbReference type="ChEBI" id="CHEBI:30616"/>
        <dbReference type="ChEBI" id="CHEBI:32966"/>
        <dbReference type="ChEBI" id="CHEBI:57634"/>
        <dbReference type="ChEBI" id="CHEBI:456216"/>
        <dbReference type="EC" id="2.7.1.11"/>
    </reaction>
</comment>
<reference evidence="17" key="1">
    <citation type="journal article" date="2019" name="Int. J. Syst. Evol. Microbiol.">
        <title>The Global Catalogue of Microorganisms (GCM) 10K type strain sequencing project: providing services to taxonomists for standard genome sequencing and annotation.</title>
        <authorList>
            <consortium name="The Broad Institute Genomics Platform"/>
            <consortium name="The Broad Institute Genome Sequencing Center for Infectious Disease"/>
            <person name="Wu L."/>
            <person name="Ma J."/>
        </authorList>
    </citation>
    <scope>NUCLEOTIDE SEQUENCE [LARGE SCALE GENOMIC DNA]</scope>
    <source>
        <strain evidence="17">JCM 16083</strain>
    </source>
</reference>
<keyword evidence="12 14" id="KW-0324">Glycolysis</keyword>
<evidence type="ECO:0000256" key="7">
    <source>
        <dbReference type="ARBA" id="ARBA00022723"/>
    </source>
</evidence>
<dbReference type="PIRSF" id="PIRSF000532">
    <property type="entry name" value="ATP_PFK_prok"/>
    <property type="match status" value="1"/>
</dbReference>
<gene>
    <name evidence="14 16" type="primary">pfkA</name>
    <name evidence="16" type="ORF">GCM10009118_11690</name>
</gene>
<evidence type="ECO:0000256" key="2">
    <source>
        <dbReference type="ARBA" id="ARBA00004496"/>
    </source>
</evidence>
<dbReference type="InterPro" id="IPR015912">
    <property type="entry name" value="Phosphofructokinase_CS"/>
</dbReference>
<feature type="binding site" evidence="14">
    <location>
        <position position="246"/>
    </location>
    <ligand>
        <name>substrate</name>
        <note>ligand shared between dimeric partners</note>
    </ligand>
</feature>
<feature type="binding site" description="in other chain" evidence="14">
    <location>
        <position position="212"/>
    </location>
    <ligand>
        <name>ADP</name>
        <dbReference type="ChEBI" id="CHEBI:456216"/>
        <note>allosteric activator; ligand shared between dimeric partners</note>
    </ligand>
</feature>
<comment type="pathway">
    <text evidence="3 14">Carbohydrate degradation; glycolysis; D-glyceraldehyde 3-phosphate and glycerone phosphate from D-glucose: step 3/4.</text>
</comment>
<feature type="binding site" evidence="14">
    <location>
        <position position="103"/>
    </location>
    <ligand>
        <name>Mg(2+)</name>
        <dbReference type="ChEBI" id="CHEBI:18420"/>
        <note>catalytic</note>
    </ligand>
</feature>
<keyword evidence="11 14" id="KW-0460">Magnesium</keyword>
<evidence type="ECO:0000256" key="10">
    <source>
        <dbReference type="ARBA" id="ARBA00022840"/>
    </source>
</evidence>
<organism evidence="16 17">
    <name type="scientific">Wandonia haliotis</name>
    <dbReference type="NCBI Taxonomy" id="574963"/>
    <lineage>
        <taxon>Bacteria</taxon>
        <taxon>Pseudomonadati</taxon>
        <taxon>Bacteroidota</taxon>
        <taxon>Flavobacteriia</taxon>
        <taxon>Flavobacteriales</taxon>
        <taxon>Crocinitomicaceae</taxon>
        <taxon>Wandonia</taxon>
    </lineage>
</organism>
<dbReference type="PROSITE" id="PS00433">
    <property type="entry name" value="PHOSPHOFRUCTOKINASE"/>
    <property type="match status" value="1"/>
</dbReference>
<feature type="binding site" description="in other chain" evidence="14">
    <location>
        <position position="155"/>
    </location>
    <ligand>
        <name>ADP</name>
        <dbReference type="ChEBI" id="CHEBI:456216"/>
        <note>allosteric activator; ligand shared between dimeric partners</note>
    </ligand>
</feature>
<dbReference type="Gene3D" id="3.40.50.460">
    <property type="entry name" value="Phosphofructokinase domain"/>
    <property type="match status" value="1"/>
</dbReference>
<evidence type="ECO:0000256" key="13">
    <source>
        <dbReference type="ARBA" id="ARBA00048070"/>
    </source>
</evidence>
<protein>
    <recommendedName>
        <fullName evidence="14">ATP-dependent 6-phosphofructokinase</fullName>
        <shortName evidence="14">ATP-PFK</shortName>
        <shortName evidence="14">Phosphofructokinase</shortName>
        <ecNumber evidence="14">2.7.1.11</ecNumber>
    </recommendedName>
    <alternativeName>
        <fullName evidence="14">Phosphohexokinase</fullName>
    </alternativeName>
</protein>
<keyword evidence="4 14" id="KW-0963">Cytoplasm</keyword>
<comment type="activity regulation">
    <text evidence="14">Allosterically activated by ADP and other diphosphonucleosides, and allosterically inhibited by phosphoenolpyruvate.</text>
</comment>
<evidence type="ECO:0000256" key="8">
    <source>
        <dbReference type="ARBA" id="ARBA00022741"/>
    </source>
</evidence>
<dbReference type="Gene3D" id="3.40.50.450">
    <property type="match status" value="1"/>
</dbReference>
<keyword evidence="17" id="KW-1185">Reference proteome</keyword>
<dbReference type="InterPro" id="IPR012003">
    <property type="entry name" value="ATP_PFK_prok-type"/>
</dbReference>
<keyword evidence="5 14" id="KW-0021">Allosteric enzyme</keyword>
<dbReference type="InterPro" id="IPR035966">
    <property type="entry name" value="PKF_sf"/>
</dbReference>
<dbReference type="RefSeq" id="WP_343785668.1">
    <property type="nucleotide sequence ID" value="NZ_BAAAFH010000003.1"/>
</dbReference>
<comment type="caution">
    <text evidence="14">Lacks conserved residue(s) required for the propagation of feature annotation.</text>
</comment>
<keyword evidence="7 14" id="KW-0479">Metal-binding</keyword>
<evidence type="ECO:0000256" key="14">
    <source>
        <dbReference type="HAMAP-Rule" id="MF_00339"/>
    </source>
</evidence>
<evidence type="ECO:0000256" key="4">
    <source>
        <dbReference type="ARBA" id="ARBA00022490"/>
    </source>
</evidence>
<dbReference type="HAMAP" id="MF_00339">
    <property type="entry name" value="Phosphofructokinase_I_B1"/>
    <property type="match status" value="1"/>
</dbReference>
<evidence type="ECO:0000313" key="17">
    <source>
        <dbReference type="Proteomes" id="UP001501126"/>
    </source>
</evidence>
<comment type="cofactor">
    <cofactor evidence="1 14">
        <name>Mg(2+)</name>
        <dbReference type="ChEBI" id="CHEBI:18420"/>
    </cofactor>
</comment>
<feature type="binding site" evidence="14">
    <location>
        <position position="11"/>
    </location>
    <ligand>
        <name>ATP</name>
        <dbReference type="ChEBI" id="CHEBI:30616"/>
    </ligand>
</feature>
<dbReference type="Proteomes" id="UP001501126">
    <property type="component" value="Unassembled WGS sequence"/>
</dbReference>
<evidence type="ECO:0000256" key="5">
    <source>
        <dbReference type="ARBA" id="ARBA00022533"/>
    </source>
</evidence>
<evidence type="ECO:0000313" key="16">
    <source>
        <dbReference type="EMBL" id="GAA0874761.1"/>
    </source>
</evidence>
<sequence length="323" mass="34517">MKRIGVFTSGGDAPGMNAAIRAVVRTGIFHEAEVYGIYNGFSGMIENEIRQLQFSDVGNILQRGGTILGSARSNEFRTPEGRKKAYSNLASHGIEGLVVIGGDGSFTGAKILNDEFGVPFVGLPGTIDNDLYGTDATIGYDTALNTVVEAVDKIRDTASSHHRIFFVEVMGRNSGFIGLDAGVAVGAEMTLIPEEVTNLDDLVYYLKRIRGKKKSSIILVSEGDDEGGAIDIMNKVKPQLEGFDIRASVLGHMQRGGNPSAADRILASRLGVAATETLIKGGTNLAFGIIGNNVNIVGIEEAISNKEVIDREKLRVIEILSRC</sequence>
<dbReference type="InterPro" id="IPR000023">
    <property type="entry name" value="Phosphofructokinase_dom"/>
</dbReference>
<evidence type="ECO:0000256" key="6">
    <source>
        <dbReference type="ARBA" id="ARBA00022679"/>
    </source>
</evidence>
<evidence type="ECO:0000256" key="11">
    <source>
        <dbReference type="ARBA" id="ARBA00022842"/>
    </source>
</evidence>